<organism evidence="2">
    <name type="scientific">Streptomyces sp. R28</name>
    <dbReference type="NCBI Taxonomy" id="3238628"/>
    <lineage>
        <taxon>Bacteria</taxon>
        <taxon>Bacillati</taxon>
        <taxon>Actinomycetota</taxon>
        <taxon>Actinomycetes</taxon>
        <taxon>Kitasatosporales</taxon>
        <taxon>Streptomycetaceae</taxon>
        <taxon>Streptomyces</taxon>
    </lineage>
</organism>
<protein>
    <recommendedName>
        <fullName evidence="3">Transposase</fullName>
    </recommendedName>
</protein>
<sequence>MSRRKVTAAKRPVTAEAKGQRDQRTYIYGAIPDDAFGAKTDRPPPKGPEAPPLAQDERFEYLVNNPDLYTAATALPGPKKVGRPAHYPPVVYLIFLCSISLFGSARSTASHLQRPLWWEAVRRAVRAHQGDEAADALRPTGPSRSNWNHYFHKHLKPAHGTVRDISRDLWIQQALDHGMMKESGKRTSRIYPERQQVLHGDATVAAPPSSHTEHETVDETTGEIRTHRVDEDAGVTTEGGGRQVYGNKFLSVGVRLANRAHSRVILALESIRHRSQEEDPEREAEGAAFVGLVKHILTRAPGLRAATYDAALRGTHRAPLIAEGLLVFTPQHSGLPPQSLERYQDGPCKHDLYVAEARVCERHITVDGQTHYTPLPVEELECRQGKRTRYYHRLTIPCRAKDHTLRIPVDETEDDRQIDPTTGKKRFNRTEHLRQVPPDTPAGRRLKGFRQDSESTHSRFDQSYPHKRVPAYGANGALLIYIGYAWLNNSVTRVMHPQAAALVT</sequence>
<feature type="region of interest" description="Disordered" evidence="1">
    <location>
        <begin position="436"/>
        <end position="462"/>
    </location>
</feature>
<dbReference type="AlphaFoldDB" id="A0AB39PXR5"/>
<accession>A0AB39PXR5</accession>
<name>A0AB39PXR5_9ACTN</name>
<reference evidence="2" key="1">
    <citation type="submission" date="2024-07" db="EMBL/GenBank/DDBJ databases">
        <authorList>
            <person name="Yu S.T."/>
        </authorList>
    </citation>
    <scope>NUCLEOTIDE SEQUENCE</scope>
    <source>
        <strain evidence="2">R28</strain>
    </source>
</reference>
<dbReference type="RefSeq" id="WP_369170041.1">
    <property type="nucleotide sequence ID" value="NZ_CP163439.1"/>
</dbReference>
<feature type="compositionally biased region" description="Basic and acidic residues" evidence="1">
    <location>
        <begin position="449"/>
        <end position="460"/>
    </location>
</feature>
<dbReference type="EMBL" id="CP163439">
    <property type="protein sequence ID" value="XDQ35500.1"/>
    <property type="molecule type" value="Genomic_DNA"/>
</dbReference>
<evidence type="ECO:0008006" key="3">
    <source>
        <dbReference type="Google" id="ProtNLM"/>
    </source>
</evidence>
<feature type="region of interest" description="Disordered" evidence="1">
    <location>
        <begin position="1"/>
        <end position="21"/>
    </location>
</feature>
<evidence type="ECO:0000313" key="2">
    <source>
        <dbReference type="EMBL" id="XDQ35500.1"/>
    </source>
</evidence>
<gene>
    <name evidence="2" type="ORF">AB5J49_20355</name>
</gene>
<evidence type="ECO:0000256" key="1">
    <source>
        <dbReference type="SAM" id="MobiDB-lite"/>
    </source>
</evidence>
<feature type="region of interest" description="Disordered" evidence="1">
    <location>
        <begin position="34"/>
        <end position="53"/>
    </location>
</feature>
<proteinExistence type="predicted"/>